<keyword evidence="8" id="KW-1185">Reference proteome</keyword>
<keyword evidence="5 6" id="KW-0472">Membrane</keyword>
<comment type="caution">
    <text evidence="7">The sequence shown here is derived from an EMBL/GenBank/DDBJ whole genome shotgun (WGS) entry which is preliminary data.</text>
</comment>
<dbReference type="AlphaFoldDB" id="A0A7X0KNE8"/>
<dbReference type="InterPro" id="IPR042217">
    <property type="entry name" value="T4SS_VirB10/TrbI"/>
</dbReference>
<accession>A0A7X0KNE8</accession>
<keyword evidence="3 6" id="KW-0812">Transmembrane</keyword>
<dbReference type="CDD" id="cd16429">
    <property type="entry name" value="VirB10"/>
    <property type="match status" value="1"/>
</dbReference>
<dbReference type="EMBL" id="JACHOU010000020">
    <property type="protein sequence ID" value="MBB6357106.1"/>
    <property type="molecule type" value="Genomic_DNA"/>
</dbReference>
<dbReference type="GO" id="GO:0016020">
    <property type="term" value="C:membrane"/>
    <property type="evidence" value="ECO:0007669"/>
    <property type="project" value="UniProtKB-SubCell"/>
</dbReference>
<proteinExistence type="inferred from homology"/>
<evidence type="ECO:0000256" key="4">
    <source>
        <dbReference type="ARBA" id="ARBA00022989"/>
    </source>
</evidence>
<evidence type="ECO:0000256" key="2">
    <source>
        <dbReference type="ARBA" id="ARBA00010265"/>
    </source>
</evidence>
<dbReference type="Proteomes" id="UP000536262">
    <property type="component" value="Unassembled WGS sequence"/>
</dbReference>
<evidence type="ECO:0000256" key="3">
    <source>
        <dbReference type="ARBA" id="ARBA00022692"/>
    </source>
</evidence>
<organism evidence="7 8">
    <name type="scientific">Aminobacter aganoensis</name>
    <dbReference type="NCBI Taxonomy" id="83264"/>
    <lineage>
        <taxon>Bacteria</taxon>
        <taxon>Pseudomonadati</taxon>
        <taxon>Pseudomonadota</taxon>
        <taxon>Alphaproteobacteria</taxon>
        <taxon>Hyphomicrobiales</taxon>
        <taxon>Phyllobacteriaceae</taxon>
        <taxon>Aminobacter</taxon>
    </lineage>
</organism>
<name>A0A7X0KNE8_9HYPH</name>
<dbReference type="InterPro" id="IPR005498">
    <property type="entry name" value="T4SS_VirB10/TraB/TrbI"/>
</dbReference>
<evidence type="ECO:0000313" key="7">
    <source>
        <dbReference type="EMBL" id="MBB6357106.1"/>
    </source>
</evidence>
<dbReference type="RefSeq" id="WP_184701719.1">
    <property type="nucleotide sequence ID" value="NZ_BAABEG010000004.1"/>
</dbReference>
<dbReference type="NCBIfam" id="NF010405">
    <property type="entry name" value="PRK13831.1"/>
    <property type="match status" value="1"/>
</dbReference>
<dbReference type="Gene3D" id="2.40.128.260">
    <property type="entry name" value="Type IV secretion system, VirB10/TraB/TrbI"/>
    <property type="match status" value="1"/>
</dbReference>
<evidence type="ECO:0000256" key="5">
    <source>
        <dbReference type="ARBA" id="ARBA00023136"/>
    </source>
</evidence>
<evidence type="ECO:0000256" key="6">
    <source>
        <dbReference type="SAM" id="Phobius"/>
    </source>
</evidence>
<protein>
    <submittedName>
        <fullName evidence="7">Type IV secretion system protein VirB10</fullName>
    </submittedName>
</protein>
<gene>
    <name evidence="7" type="ORF">GGR00_004926</name>
</gene>
<keyword evidence="4 6" id="KW-1133">Transmembrane helix</keyword>
<evidence type="ECO:0000256" key="1">
    <source>
        <dbReference type="ARBA" id="ARBA00004167"/>
    </source>
</evidence>
<comment type="subcellular location">
    <subcellularLocation>
        <location evidence="1">Membrane</location>
        <topology evidence="1">Single-pass membrane protein</topology>
    </subcellularLocation>
</comment>
<feature type="transmembrane region" description="Helical" evidence="6">
    <location>
        <begin position="24"/>
        <end position="43"/>
    </location>
</feature>
<dbReference type="Pfam" id="PF03743">
    <property type="entry name" value="TrbI"/>
    <property type="match status" value="1"/>
</dbReference>
<comment type="similarity">
    <text evidence="2">Belongs to the TrbI/VirB10 family.</text>
</comment>
<sequence length="424" mass="45770">MVQSLQLGSSSDHSGIVRINRRPLFIAVAIVVVFVAVLFAGLMTRSLYLDAGSGLDEASGSPASNFADQLKNGVGDAIIGEKQAVVPQPSNGQTSPIRLQEVVLNQPVVPAASTPPSEESDEAWRQRLEREQREQYLRERHRQHLAKLQAFAAARDAPLAIDKSKLVTEAHYMHGGTSPSTLPDADRSALDAALRSAAIDPNGQHGKAAFLQQQSKDNLGYLPNRMIRQRSERELKRGSVIPAIMVSGANSDLPGRLIAQVSQNVYDTATGRLLLVPQGTKLFGRYDSNVTFGQSRLLTVWTDLIFPDGSTLQIGGMPGTDSEGYGGFKDKVDRKLLQTYGSAVLVALIGAGTGLANPSNSRSDGAGQNFGDTARTSFSEVFGRLSERSIQRNMDVQPTVRIRSGYQFNIVVDQDIVFDTSPAP</sequence>
<reference evidence="7 8" key="1">
    <citation type="submission" date="2020-08" db="EMBL/GenBank/DDBJ databases">
        <title>Genomic Encyclopedia of Type Strains, Phase IV (KMG-IV): sequencing the most valuable type-strain genomes for metagenomic binning, comparative biology and taxonomic classification.</title>
        <authorList>
            <person name="Goeker M."/>
        </authorList>
    </citation>
    <scope>NUCLEOTIDE SEQUENCE [LARGE SCALE GENOMIC DNA]</scope>
    <source>
        <strain evidence="7 8">DSM 7051</strain>
    </source>
</reference>
<evidence type="ECO:0000313" key="8">
    <source>
        <dbReference type="Proteomes" id="UP000536262"/>
    </source>
</evidence>